<evidence type="ECO:0000313" key="2">
    <source>
        <dbReference type="EMBL" id="TPR45175.1"/>
    </source>
</evidence>
<proteinExistence type="predicted"/>
<dbReference type="EMBL" id="QUBG01000002">
    <property type="protein sequence ID" value="TPR45175.1"/>
    <property type="molecule type" value="Genomic_DNA"/>
</dbReference>
<dbReference type="Proteomes" id="UP000777560">
    <property type="component" value="Unassembled WGS sequence"/>
</dbReference>
<dbReference type="Proteomes" id="UP000784700">
    <property type="component" value="Unassembled WGS sequence"/>
</dbReference>
<dbReference type="GeneID" id="58108146"/>
<evidence type="ECO:0000313" key="4">
    <source>
        <dbReference type="Proteomes" id="UP000784700"/>
    </source>
</evidence>
<dbReference type="EMBL" id="QUAV01000002">
    <property type="protein sequence ID" value="TPR25688.1"/>
    <property type="molecule type" value="Genomic_DNA"/>
</dbReference>
<dbReference type="RefSeq" id="WP_105956153.1">
    <property type="nucleotide sequence ID" value="NZ_POSO01000003.1"/>
</dbReference>
<comment type="caution">
    <text evidence="2">The sequence shown here is derived from an EMBL/GenBank/DDBJ whole genome shotgun (WGS) entry which is preliminary data.</text>
</comment>
<keyword evidence="3" id="KW-1185">Reference proteome</keyword>
<evidence type="ECO:0000313" key="3">
    <source>
        <dbReference type="Proteomes" id="UP000777560"/>
    </source>
</evidence>
<accession>A0A9Q8INZ6</accession>
<dbReference type="AlphaFoldDB" id="A0A9Q8INZ6"/>
<sequence length="80" mass="8951">MLKLNVNTNLGNQEIKLSDNSTGQLSGVRIPVGMGQQVVQWTFISTGQKHENFVYTGQLSEGQIINSMNNSDQYKIHLEK</sequence>
<protein>
    <submittedName>
        <fullName evidence="2">Uncharacterized protein</fullName>
    </submittedName>
</protein>
<gene>
    <name evidence="1" type="ORF">DY114_03530</name>
    <name evidence="2" type="ORF">DY130_02990</name>
</gene>
<name>A0A9Q8INZ6_9LACO</name>
<reference evidence="2 3" key="1">
    <citation type="submission" date="2018-08" db="EMBL/GenBank/DDBJ databases">
        <title>Comparative genomics of wild bee and flower associated Lactobacillus reveals potential adaptation to the bee host.</title>
        <authorList>
            <person name="Vuong H.Q."/>
            <person name="Mcfrederick Q.S."/>
        </authorList>
    </citation>
    <scope>NUCLEOTIDE SEQUENCE</scope>
    <source>
        <strain evidence="1 3">HV_13</strain>
        <strain evidence="2">HV_63</strain>
    </source>
</reference>
<organism evidence="2 4">
    <name type="scientific">Apilactobacillus micheneri</name>
    <dbReference type="NCBI Taxonomy" id="1899430"/>
    <lineage>
        <taxon>Bacteria</taxon>
        <taxon>Bacillati</taxon>
        <taxon>Bacillota</taxon>
        <taxon>Bacilli</taxon>
        <taxon>Lactobacillales</taxon>
        <taxon>Lactobacillaceae</taxon>
        <taxon>Apilactobacillus</taxon>
    </lineage>
</organism>
<evidence type="ECO:0000313" key="1">
    <source>
        <dbReference type="EMBL" id="TPR25688.1"/>
    </source>
</evidence>